<dbReference type="CDD" id="cd11685">
    <property type="entry name" value="UEV_TSG101-like"/>
    <property type="match status" value="1"/>
</dbReference>
<dbReference type="SUPFAM" id="SSF140111">
    <property type="entry name" value="Endosomal sorting complex assembly domain"/>
    <property type="match status" value="1"/>
</dbReference>
<dbReference type="PANTHER" id="PTHR23306:SF3">
    <property type="entry name" value="TUMOR SUPPRESSOR PROTEIN 101"/>
    <property type="match status" value="1"/>
</dbReference>
<proteinExistence type="inferred from homology"/>
<accession>A0A7I8K2G2</accession>
<evidence type="ECO:0000256" key="2">
    <source>
        <dbReference type="ARBA" id="ARBA00009594"/>
    </source>
</evidence>
<dbReference type="PROSITE" id="PS51322">
    <property type="entry name" value="UEV"/>
    <property type="match status" value="1"/>
</dbReference>
<feature type="coiled-coil region" evidence="8">
    <location>
        <begin position="266"/>
        <end position="293"/>
    </location>
</feature>
<evidence type="ECO:0000256" key="4">
    <source>
        <dbReference type="ARBA" id="ARBA00022753"/>
    </source>
</evidence>
<dbReference type="InterPro" id="IPR016135">
    <property type="entry name" value="UBQ-conjugating_enzyme/RWD"/>
</dbReference>
<sequence length="402" mass="44867">MVQTPPPTVPNGQYWSQFLSGALSQRGPNALPYAEDVKWLIRQHLVSLLEAFPSLPPKSSTFTHNDGRSSQLLQVDGTIPIVYGGVVYNIPAVIWLLESYPRSPPAVFLTPTRDMIIKRNHPHVDSSGHVNVPYLRNWVYPSSNLVDLVRTLSHVFGQLPPLYTRENPNPVPTPNPPSSSPSPSPSPQQPNSSSRIYSQAAPYGGGARIPQSSQHRPTDDPAEVYRRNAVNKILETAHSEIIATRKSREQEIENLFATQAVLRRRAEELSSGLREMHDEKEGLEQQLQLALMNSDLLEGWVRENAGKKRRDELDVDELFEPCDLLSKQLIECTAADMALEDTFYSLDKSVQEGAIPLDMYLKSIRALSREQFFHRATSAKVRASQGHSKIAAKSARAPRQAS</sequence>
<dbReference type="GO" id="GO:0008333">
    <property type="term" value="P:endosome to lysosome transport"/>
    <property type="evidence" value="ECO:0007669"/>
    <property type="project" value="TreeGrafter"/>
</dbReference>
<dbReference type="EMBL" id="LR746265">
    <property type="protein sequence ID" value="CAA7390594.1"/>
    <property type="molecule type" value="Genomic_DNA"/>
</dbReference>
<keyword evidence="3 7" id="KW-0813">Transport</keyword>
<evidence type="ECO:0000256" key="9">
    <source>
        <dbReference type="SAM" id="MobiDB-lite"/>
    </source>
</evidence>
<evidence type="ECO:0000256" key="1">
    <source>
        <dbReference type="ARBA" id="ARBA00004177"/>
    </source>
</evidence>
<evidence type="ECO:0000256" key="6">
    <source>
        <dbReference type="ARBA" id="ARBA00023054"/>
    </source>
</evidence>
<protein>
    <submittedName>
        <fullName evidence="12">Uncharacterized protein</fullName>
    </submittedName>
</protein>
<feature type="domain" description="UEV" evidence="11">
    <location>
        <begin position="22"/>
        <end position="166"/>
    </location>
</feature>
<dbReference type="PANTHER" id="PTHR23306">
    <property type="entry name" value="TUMOR SUSCEPTIBILITY GENE 101 PROTEIN-RELATED"/>
    <property type="match status" value="1"/>
</dbReference>
<evidence type="ECO:0000256" key="7">
    <source>
        <dbReference type="PROSITE-ProRule" id="PRU00644"/>
    </source>
</evidence>
<dbReference type="Proteomes" id="UP000663760">
    <property type="component" value="Chromosome 2"/>
</dbReference>
<organism evidence="12 13">
    <name type="scientific">Spirodela intermedia</name>
    <name type="common">Intermediate duckweed</name>
    <dbReference type="NCBI Taxonomy" id="51605"/>
    <lineage>
        <taxon>Eukaryota</taxon>
        <taxon>Viridiplantae</taxon>
        <taxon>Streptophyta</taxon>
        <taxon>Embryophyta</taxon>
        <taxon>Tracheophyta</taxon>
        <taxon>Spermatophyta</taxon>
        <taxon>Magnoliopsida</taxon>
        <taxon>Liliopsida</taxon>
        <taxon>Araceae</taxon>
        <taxon>Lemnoideae</taxon>
        <taxon>Spirodela</taxon>
    </lineage>
</organism>
<dbReference type="InterPro" id="IPR017916">
    <property type="entry name" value="SB_dom"/>
</dbReference>
<evidence type="ECO:0000256" key="3">
    <source>
        <dbReference type="ARBA" id="ARBA00022448"/>
    </source>
</evidence>
<gene>
    <name evidence="12" type="ORF">SI8410_02002056</name>
</gene>
<feature type="compositionally biased region" description="Pro residues" evidence="9">
    <location>
        <begin position="169"/>
        <end position="188"/>
    </location>
</feature>
<dbReference type="Pfam" id="PF09454">
    <property type="entry name" value="Vps23_core"/>
    <property type="match status" value="1"/>
</dbReference>
<evidence type="ECO:0000256" key="5">
    <source>
        <dbReference type="ARBA" id="ARBA00022927"/>
    </source>
</evidence>
<feature type="domain" description="SB" evidence="10">
    <location>
        <begin position="323"/>
        <end position="391"/>
    </location>
</feature>
<dbReference type="InterPro" id="IPR008883">
    <property type="entry name" value="UEV_N"/>
</dbReference>
<dbReference type="InterPro" id="IPR037202">
    <property type="entry name" value="ESCRT_assembly_dom"/>
</dbReference>
<evidence type="ECO:0000313" key="12">
    <source>
        <dbReference type="EMBL" id="CAA7390594.1"/>
    </source>
</evidence>
<dbReference type="Gene3D" id="3.10.110.10">
    <property type="entry name" value="Ubiquitin Conjugating Enzyme"/>
    <property type="match status" value="1"/>
</dbReference>
<dbReference type="InterPro" id="IPR052070">
    <property type="entry name" value="ESCRT-I_UEV_domain"/>
</dbReference>
<keyword evidence="5 7" id="KW-0653">Protein transport</keyword>
<name>A0A7I8K2G2_SPIIN</name>
<keyword evidence="6 8" id="KW-0175">Coiled coil</keyword>
<dbReference type="Gene3D" id="6.10.140.820">
    <property type="match status" value="1"/>
</dbReference>
<dbReference type="Pfam" id="PF05743">
    <property type="entry name" value="UEV"/>
    <property type="match status" value="1"/>
</dbReference>
<evidence type="ECO:0000313" key="13">
    <source>
        <dbReference type="Proteomes" id="UP000663760"/>
    </source>
</evidence>
<keyword evidence="4" id="KW-0967">Endosome</keyword>
<comment type="similarity">
    <text evidence="2">Belongs to the ubiquitin-conjugating enzyme family. UEV subfamily.</text>
</comment>
<evidence type="ECO:0000256" key="8">
    <source>
        <dbReference type="SAM" id="Coils"/>
    </source>
</evidence>
<dbReference type="GO" id="GO:0043130">
    <property type="term" value="F:ubiquitin binding"/>
    <property type="evidence" value="ECO:0007669"/>
    <property type="project" value="TreeGrafter"/>
</dbReference>
<dbReference type="OrthoDB" id="306304at2759"/>
<dbReference type="SUPFAM" id="SSF54495">
    <property type="entry name" value="UBC-like"/>
    <property type="match status" value="1"/>
</dbReference>
<dbReference type="AlphaFoldDB" id="A0A7I8K2G2"/>
<dbReference type="PROSITE" id="PS51312">
    <property type="entry name" value="SB"/>
    <property type="match status" value="1"/>
</dbReference>
<comment type="subcellular location">
    <subcellularLocation>
        <location evidence="1">Endosome</location>
    </subcellularLocation>
</comment>
<evidence type="ECO:0000259" key="11">
    <source>
        <dbReference type="PROSITE" id="PS51322"/>
    </source>
</evidence>
<dbReference type="GO" id="GO:0015031">
    <property type="term" value="P:protein transport"/>
    <property type="evidence" value="ECO:0007669"/>
    <property type="project" value="UniProtKB-UniRule"/>
</dbReference>
<reference evidence="12" key="1">
    <citation type="submission" date="2020-02" db="EMBL/GenBank/DDBJ databases">
        <authorList>
            <person name="Scholz U."/>
            <person name="Mascher M."/>
            <person name="Fiebig A."/>
        </authorList>
    </citation>
    <scope>NUCLEOTIDE SEQUENCE</scope>
</reference>
<evidence type="ECO:0000259" key="10">
    <source>
        <dbReference type="PROSITE" id="PS51312"/>
    </source>
</evidence>
<feature type="region of interest" description="Disordered" evidence="9">
    <location>
        <begin position="163"/>
        <end position="223"/>
    </location>
</feature>
<keyword evidence="13" id="KW-1185">Reference proteome</keyword>
<dbReference type="GO" id="GO:0000813">
    <property type="term" value="C:ESCRT I complex"/>
    <property type="evidence" value="ECO:0007669"/>
    <property type="project" value="TreeGrafter"/>
</dbReference>